<evidence type="ECO:0000256" key="1">
    <source>
        <dbReference type="SAM" id="Phobius"/>
    </source>
</evidence>
<accession>S7VG78</accession>
<reference evidence="2 3" key="1">
    <citation type="journal article" date="2013" name="Genome Announc.">
        <title>Draft Genome Sequence of Cyclobacterium qasimii Strain M12-11BT, Isolated from Arctic Marine Sediment.</title>
        <authorList>
            <person name="Shivaji S."/>
            <person name="Ara S."/>
            <person name="Singh A."/>
            <person name="Kumar Pinnaka A."/>
        </authorList>
    </citation>
    <scope>NUCLEOTIDE SEQUENCE [LARGE SCALE GENOMIC DNA]</scope>
    <source>
        <strain evidence="2 3">M12-11B</strain>
    </source>
</reference>
<feature type="transmembrane region" description="Helical" evidence="1">
    <location>
        <begin position="12"/>
        <end position="40"/>
    </location>
</feature>
<evidence type="ECO:0000313" key="2">
    <source>
        <dbReference type="EMBL" id="EPR69195.1"/>
    </source>
</evidence>
<protein>
    <submittedName>
        <fullName evidence="2">Uncharacterized protein</fullName>
    </submittedName>
</protein>
<evidence type="ECO:0000313" key="3">
    <source>
        <dbReference type="Proteomes" id="UP000014974"/>
    </source>
</evidence>
<dbReference type="Proteomes" id="UP000014974">
    <property type="component" value="Unassembled WGS sequence"/>
</dbReference>
<keyword evidence="1" id="KW-0472">Membrane</keyword>
<sequence length="43" mass="4835">MSDFKVGIKKVGVHLLIILAITFGLLFVFLRFIFLIIPIMGSL</sequence>
<proteinExistence type="predicted"/>
<comment type="caution">
    <text evidence="2">The sequence shown here is derived from an EMBL/GenBank/DDBJ whole genome shotgun (WGS) entry which is preliminary data.</text>
</comment>
<gene>
    <name evidence="2" type="ORF">ADICYQ_1695</name>
</gene>
<keyword evidence="1" id="KW-1133">Transmembrane helix</keyword>
<keyword evidence="1" id="KW-0812">Transmembrane</keyword>
<organism evidence="2 3">
    <name type="scientific">Cyclobacterium qasimii M12-11B</name>
    <dbReference type="NCBI Taxonomy" id="641524"/>
    <lineage>
        <taxon>Bacteria</taxon>
        <taxon>Pseudomonadati</taxon>
        <taxon>Bacteroidota</taxon>
        <taxon>Cytophagia</taxon>
        <taxon>Cytophagales</taxon>
        <taxon>Cyclobacteriaceae</taxon>
        <taxon>Cyclobacterium</taxon>
    </lineage>
</organism>
<dbReference type="AlphaFoldDB" id="S7VG78"/>
<name>S7VG78_9BACT</name>
<dbReference type="EMBL" id="ATNM01000071">
    <property type="protein sequence ID" value="EPR69195.1"/>
    <property type="molecule type" value="Genomic_DNA"/>
</dbReference>
<dbReference type="STRING" id="641524.ADICYQ_1695"/>